<evidence type="ECO:0000313" key="4">
    <source>
        <dbReference type="Proteomes" id="UP001075354"/>
    </source>
</evidence>
<feature type="domain" description="Transposable element P transposase-like RNase H" evidence="1">
    <location>
        <begin position="1"/>
        <end position="113"/>
    </location>
</feature>
<gene>
    <name evidence="3" type="ORF">ONE63_003406</name>
</gene>
<reference evidence="3" key="1">
    <citation type="submission" date="2022-12" db="EMBL/GenBank/DDBJ databases">
        <title>Chromosome-level genome assembly of the bean flower thrips Megalurothrips usitatus.</title>
        <authorList>
            <person name="Ma L."/>
            <person name="Liu Q."/>
            <person name="Li H."/>
            <person name="Cai W."/>
        </authorList>
    </citation>
    <scope>NUCLEOTIDE SEQUENCE</scope>
    <source>
        <strain evidence="3">Cailab_2022a</strain>
    </source>
</reference>
<organism evidence="3 4">
    <name type="scientific">Megalurothrips usitatus</name>
    <name type="common">bean blossom thrips</name>
    <dbReference type="NCBI Taxonomy" id="439358"/>
    <lineage>
        <taxon>Eukaryota</taxon>
        <taxon>Metazoa</taxon>
        <taxon>Ecdysozoa</taxon>
        <taxon>Arthropoda</taxon>
        <taxon>Hexapoda</taxon>
        <taxon>Insecta</taxon>
        <taxon>Pterygota</taxon>
        <taxon>Neoptera</taxon>
        <taxon>Paraneoptera</taxon>
        <taxon>Thysanoptera</taxon>
        <taxon>Terebrantia</taxon>
        <taxon>Thripoidea</taxon>
        <taxon>Thripidae</taxon>
        <taxon>Megalurothrips</taxon>
    </lineage>
</organism>
<keyword evidence="4" id="KW-1185">Reference proteome</keyword>
<dbReference type="Pfam" id="PF21788">
    <property type="entry name" value="TNP-like_GBD"/>
    <property type="match status" value="1"/>
</dbReference>
<proteinExistence type="predicted"/>
<dbReference type="InterPro" id="IPR048366">
    <property type="entry name" value="TNP-like_GBD"/>
</dbReference>
<evidence type="ECO:0000313" key="3">
    <source>
        <dbReference type="EMBL" id="KAJ1521771.1"/>
    </source>
</evidence>
<evidence type="ECO:0000259" key="1">
    <source>
        <dbReference type="Pfam" id="PF21787"/>
    </source>
</evidence>
<dbReference type="AlphaFoldDB" id="A0AAV7X7Y4"/>
<dbReference type="InterPro" id="IPR048365">
    <property type="entry name" value="TNP-like_RNaseH_N"/>
</dbReference>
<feature type="domain" description="Transposable element P transposase-like GTP-binding insertion" evidence="2">
    <location>
        <begin position="131"/>
        <end position="192"/>
    </location>
</feature>
<evidence type="ECO:0000259" key="2">
    <source>
        <dbReference type="Pfam" id="PF21788"/>
    </source>
</evidence>
<name>A0AAV7X7Y4_9NEOP</name>
<accession>A0AAV7X7Y4</accession>
<sequence length="356" mass="40480">MHIKAGLVTKKRTGELIGFTNLDDTERELIGLQGELQQKVFKPRPAKKILVFMVQGITCENVKSVIAMYLMDHLCAVQLCSKTWEVICNLEEAGIRVLSITCDGAETNRKFINMHQSLDSNCKLIYCTKNLMSGDFRCMTALFATQSLSGSVADCIEDYADYEIMKTHQTKELVKLIRLMNTFFDCMNGKEGEGEKAEEENLDKAAYRSTDDRRFNFLENDFLQFFKDWIKDVSARDGKFTDSERNAMTLSQQTLDALVITVNGVIGAIKYMLDEVKAPRVNARVFIQDPLEQYFGILKRDNRQPFLNACLNHNLTIQASKTAALPPRKGNTTAWKRSLEADSSHVLVLKKDRKKK</sequence>
<dbReference type="EMBL" id="JAPTSV010000013">
    <property type="protein sequence ID" value="KAJ1521771.1"/>
    <property type="molecule type" value="Genomic_DNA"/>
</dbReference>
<evidence type="ECO:0008006" key="5">
    <source>
        <dbReference type="Google" id="ProtNLM"/>
    </source>
</evidence>
<protein>
    <recommendedName>
        <fullName evidence="5">Transposable element P transposase</fullName>
    </recommendedName>
</protein>
<dbReference type="Proteomes" id="UP001075354">
    <property type="component" value="Chromosome 13"/>
</dbReference>
<dbReference type="Pfam" id="PF21787">
    <property type="entry name" value="TNP-like_RNaseH_N"/>
    <property type="match status" value="1"/>
</dbReference>
<comment type="caution">
    <text evidence="3">The sequence shown here is derived from an EMBL/GenBank/DDBJ whole genome shotgun (WGS) entry which is preliminary data.</text>
</comment>